<evidence type="ECO:0000313" key="8">
    <source>
        <dbReference type="EMBL" id="KAJ5072311.1"/>
    </source>
</evidence>
<dbReference type="PANTHER" id="PTHR31918:SF1">
    <property type="entry name" value="TRANSMEMBRANE PROTEIN 181"/>
    <property type="match status" value="1"/>
</dbReference>
<feature type="transmembrane region" description="Helical" evidence="6">
    <location>
        <begin position="245"/>
        <end position="263"/>
    </location>
</feature>
<comment type="caution">
    <text evidence="8">The sequence shown here is derived from an EMBL/GenBank/DDBJ whole genome shotgun (WGS) entry which is preliminary data.</text>
</comment>
<feature type="transmembrane region" description="Helical" evidence="6">
    <location>
        <begin position="352"/>
        <end position="376"/>
    </location>
</feature>
<evidence type="ECO:0000256" key="5">
    <source>
        <dbReference type="SAM" id="MobiDB-lite"/>
    </source>
</evidence>
<dbReference type="EMBL" id="JAPDFW010000081">
    <property type="protein sequence ID" value="KAJ5072311.1"/>
    <property type="molecule type" value="Genomic_DNA"/>
</dbReference>
<dbReference type="Proteomes" id="UP001149090">
    <property type="component" value="Unassembled WGS sequence"/>
</dbReference>
<accession>A0A9Q0R9V1</accession>
<keyword evidence="4 6" id="KW-0472">Membrane</keyword>
<reference evidence="8" key="1">
    <citation type="submission" date="2022-10" db="EMBL/GenBank/DDBJ databases">
        <title>Novel sulphate-reducing endosymbionts in the free-living metamonad Anaeramoeba.</title>
        <authorList>
            <person name="Jerlstrom-Hultqvist J."/>
            <person name="Cepicka I."/>
            <person name="Gallot-Lavallee L."/>
            <person name="Salas-Leiva D."/>
            <person name="Curtis B.A."/>
            <person name="Zahonova K."/>
            <person name="Pipaliya S."/>
            <person name="Dacks J."/>
            <person name="Roger A.J."/>
        </authorList>
    </citation>
    <scope>NUCLEOTIDE SEQUENCE</scope>
    <source>
        <strain evidence="8">BMAN</strain>
    </source>
</reference>
<evidence type="ECO:0000256" key="2">
    <source>
        <dbReference type="ARBA" id="ARBA00022692"/>
    </source>
</evidence>
<evidence type="ECO:0000256" key="3">
    <source>
        <dbReference type="ARBA" id="ARBA00022989"/>
    </source>
</evidence>
<feature type="transmembrane region" description="Helical" evidence="6">
    <location>
        <begin position="18"/>
        <end position="40"/>
    </location>
</feature>
<gene>
    <name evidence="8" type="ORF">M0811_01325</name>
</gene>
<name>A0A9Q0R9V1_ANAIG</name>
<evidence type="ECO:0000256" key="1">
    <source>
        <dbReference type="ARBA" id="ARBA00004141"/>
    </source>
</evidence>
<keyword evidence="2 6" id="KW-0812">Transmembrane</keyword>
<keyword evidence="9" id="KW-1185">Reference proteome</keyword>
<evidence type="ECO:0000256" key="6">
    <source>
        <dbReference type="SAM" id="Phobius"/>
    </source>
</evidence>
<feature type="compositionally biased region" description="Polar residues" evidence="5">
    <location>
        <begin position="431"/>
        <end position="441"/>
    </location>
</feature>
<organism evidence="8 9">
    <name type="scientific">Anaeramoeba ignava</name>
    <name type="common">Anaerobic marine amoeba</name>
    <dbReference type="NCBI Taxonomy" id="1746090"/>
    <lineage>
        <taxon>Eukaryota</taxon>
        <taxon>Metamonada</taxon>
        <taxon>Anaeramoebidae</taxon>
        <taxon>Anaeramoeba</taxon>
    </lineage>
</organism>
<evidence type="ECO:0000256" key="4">
    <source>
        <dbReference type="ARBA" id="ARBA00023136"/>
    </source>
</evidence>
<keyword evidence="3 6" id="KW-1133">Transmembrane helix</keyword>
<feature type="region of interest" description="Disordered" evidence="5">
    <location>
        <begin position="429"/>
        <end position="459"/>
    </location>
</feature>
<sequence length="478" mass="56748">MDEDLEPKVYSYSSRKKVIFFILFIAFLLLSVGIGGLGSAPFEIKTMTYNNISPKQNIPFFGEITGLNRLQHSLFLGLQMNNNNNFAIQENAIFNLSFYGGDVEYEWFVITKFSGHERQIVCEANSKCDKIYFVNENYIKYSRYRYNLTVYLDSEMHLFDRADVTFEYYRKSFILFRMVFGYFFGIFSLIFFCIWARSTYGAPFKNLNYEQKWITVLSFCLIFFNNPFYPTQFLINGWFPDFLESVFRVSFVIILMGIMDNAFSPQERIFKKFMLPKIILLSVIFVLFVTITLIERLHLRTDPEYQTADDLPLYYGAKIFAYILFSVYAIWTIYCCYRAFREIHKNPVKRLSFLYFFFLTFITFVMLVIFIASGFIHKVENTSLVFLSWFGIFNLYTWTLIIVYRPSKITRFQKLQESDQNFTKNPKFLEQDQNSIENPQEISEKDEKLDKQNDKEDGLFELDEIVEKTTSSENDNLD</sequence>
<protein>
    <submittedName>
        <fullName evidence="8">Transmembrane protein</fullName>
    </submittedName>
</protein>
<feature type="transmembrane region" description="Helical" evidence="6">
    <location>
        <begin position="216"/>
        <end position="239"/>
    </location>
</feature>
<proteinExistence type="predicted"/>
<feature type="domain" description="Wntless-like transmembrane" evidence="7">
    <location>
        <begin position="171"/>
        <end position="408"/>
    </location>
</feature>
<dbReference type="AlphaFoldDB" id="A0A9Q0R9V1"/>
<dbReference type="OrthoDB" id="28186at2759"/>
<feature type="compositionally biased region" description="Basic and acidic residues" evidence="5">
    <location>
        <begin position="442"/>
        <end position="458"/>
    </location>
</feature>
<dbReference type="InterPro" id="IPR040416">
    <property type="entry name" value="TMEM181"/>
</dbReference>
<feature type="transmembrane region" description="Helical" evidence="6">
    <location>
        <begin position="174"/>
        <end position="195"/>
    </location>
</feature>
<feature type="transmembrane region" description="Helical" evidence="6">
    <location>
        <begin position="275"/>
        <end position="294"/>
    </location>
</feature>
<dbReference type="GO" id="GO:0016020">
    <property type="term" value="C:membrane"/>
    <property type="evidence" value="ECO:0007669"/>
    <property type="project" value="UniProtKB-SubCell"/>
</dbReference>
<dbReference type="InterPro" id="IPR047843">
    <property type="entry name" value="WLS-like_TM"/>
</dbReference>
<dbReference type="Pfam" id="PF06664">
    <property type="entry name" value="WLS-like_TM"/>
    <property type="match status" value="1"/>
</dbReference>
<dbReference type="GO" id="GO:0015643">
    <property type="term" value="F:toxic substance binding"/>
    <property type="evidence" value="ECO:0007669"/>
    <property type="project" value="InterPro"/>
</dbReference>
<comment type="subcellular location">
    <subcellularLocation>
        <location evidence="1">Membrane</location>
        <topology evidence="1">Multi-pass membrane protein</topology>
    </subcellularLocation>
</comment>
<dbReference type="PANTHER" id="PTHR31918">
    <property type="entry name" value="TRANSMEMBRANE PROTEIN 181"/>
    <property type="match status" value="1"/>
</dbReference>
<evidence type="ECO:0000259" key="7">
    <source>
        <dbReference type="Pfam" id="PF06664"/>
    </source>
</evidence>
<evidence type="ECO:0000313" key="9">
    <source>
        <dbReference type="Proteomes" id="UP001149090"/>
    </source>
</evidence>
<feature type="transmembrane region" description="Helical" evidence="6">
    <location>
        <begin position="319"/>
        <end position="340"/>
    </location>
</feature>
<dbReference type="OMA" id="SGFFAGW"/>
<feature type="transmembrane region" description="Helical" evidence="6">
    <location>
        <begin position="382"/>
        <end position="404"/>
    </location>
</feature>